<dbReference type="InterPro" id="IPR042099">
    <property type="entry name" value="ANL_N_sf"/>
</dbReference>
<feature type="domain" description="AMP-binding enzyme C-terminal" evidence="2">
    <location>
        <begin position="450"/>
        <end position="518"/>
    </location>
</feature>
<name>A0ABS8G2S4_9ALTE</name>
<dbReference type="RefSeq" id="WP_229156795.1">
    <property type="nucleotide sequence ID" value="NZ_JAJEWP010000001.1"/>
</dbReference>
<dbReference type="InterPro" id="IPR000873">
    <property type="entry name" value="AMP-dep_synth/lig_dom"/>
</dbReference>
<evidence type="ECO:0000259" key="2">
    <source>
        <dbReference type="Pfam" id="PF13193"/>
    </source>
</evidence>
<gene>
    <name evidence="3" type="ORF">LJ739_01330</name>
</gene>
<dbReference type="SUPFAM" id="SSF56801">
    <property type="entry name" value="Acetyl-CoA synthetase-like"/>
    <property type="match status" value="1"/>
</dbReference>
<dbReference type="Pfam" id="PF00501">
    <property type="entry name" value="AMP-binding"/>
    <property type="match status" value="1"/>
</dbReference>
<comment type="caution">
    <text evidence="3">The sequence shown here is derived from an EMBL/GenBank/DDBJ whole genome shotgun (WGS) entry which is preliminary data.</text>
</comment>
<dbReference type="PANTHER" id="PTHR43767">
    <property type="entry name" value="LONG-CHAIN-FATTY-ACID--COA LIGASE"/>
    <property type="match status" value="1"/>
</dbReference>
<dbReference type="Pfam" id="PF13193">
    <property type="entry name" value="AMP-binding_C"/>
    <property type="match status" value="1"/>
</dbReference>
<dbReference type="Gene3D" id="3.40.50.12780">
    <property type="entry name" value="N-terminal domain of ligase-like"/>
    <property type="match status" value="1"/>
</dbReference>
<dbReference type="PANTHER" id="PTHR43767:SF10">
    <property type="entry name" value="SURFACTIN SYNTHASE SUBUNIT 1"/>
    <property type="match status" value="1"/>
</dbReference>
<dbReference type="InterPro" id="IPR050237">
    <property type="entry name" value="ATP-dep_AMP-bd_enzyme"/>
</dbReference>
<dbReference type="InterPro" id="IPR045851">
    <property type="entry name" value="AMP-bd_C_sf"/>
</dbReference>
<keyword evidence="4" id="KW-1185">Reference proteome</keyword>
<evidence type="ECO:0000313" key="4">
    <source>
        <dbReference type="Proteomes" id="UP001520878"/>
    </source>
</evidence>
<dbReference type="Proteomes" id="UP001520878">
    <property type="component" value="Unassembled WGS sequence"/>
</dbReference>
<evidence type="ECO:0000259" key="1">
    <source>
        <dbReference type="Pfam" id="PF00501"/>
    </source>
</evidence>
<reference evidence="3 4" key="1">
    <citation type="submission" date="2021-10" db="EMBL/GenBank/DDBJ databases">
        <title>Draft genome of Aestuariibacter halophilus JC2043.</title>
        <authorList>
            <person name="Emsley S.A."/>
            <person name="Pfannmuller K.M."/>
            <person name="Ushijima B."/>
            <person name="Saw J.H."/>
            <person name="Videau P."/>
        </authorList>
    </citation>
    <scope>NUCLEOTIDE SEQUENCE [LARGE SCALE GENOMIC DNA]</scope>
    <source>
        <strain evidence="3 4">JC2043</strain>
    </source>
</reference>
<protein>
    <submittedName>
        <fullName evidence="3">AMP-binding protein</fullName>
    </submittedName>
</protein>
<evidence type="ECO:0000313" key="3">
    <source>
        <dbReference type="EMBL" id="MCC2614879.1"/>
    </source>
</evidence>
<dbReference type="EMBL" id="JAJEWP010000001">
    <property type="protein sequence ID" value="MCC2614879.1"/>
    <property type="molecule type" value="Genomic_DNA"/>
</dbReference>
<organism evidence="3 4">
    <name type="scientific">Fluctibacter halophilus</name>
    <dbReference type="NCBI Taxonomy" id="226011"/>
    <lineage>
        <taxon>Bacteria</taxon>
        <taxon>Pseudomonadati</taxon>
        <taxon>Pseudomonadota</taxon>
        <taxon>Gammaproteobacteria</taxon>
        <taxon>Alteromonadales</taxon>
        <taxon>Alteromonadaceae</taxon>
        <taxon>Fluctibacter</taxon>
    </lineage>
</organism>
<dbReference type="Gene3D" id="3.30.300.30">
    <property type="match status" value="1"/>
</dbReference>
<feature type="domain" description="AMP-dependent synthetase/ligase" evidence="1">
    <location>
        <begin position="10"/>
        <end position="385"/>
    </location>
</feature>
<dbReference type="InterPro" id="IPR025110">
    <property type="entry name" value="AMP-bd_C"/>
</dbReference>
<accession>A0ABS8G2S4</accession>
<proteinExistence type="predicted"/>
<sequence length="539" mass="58571">MTDSIIQRLADHALRQGDKVALYGRQADGQTYQLTYQQLYQDVFRWADVIRQAYPDSEGNLVPIFTQKSPSMVVGILASMAAGQCAAPLNNKLRPVQLAQVLDASSARIGFIDNAALLALRTAKQGDIPAHCQWLWHDHHVAQKMHHNQFNRLQDWLPIMPWQPGEASEIMAPVIADGPGVCLFTSGSTGVPKGVLIGVDDLLARAEAEIGLFSLSGDDVLLNILPFSFDVGLNQLLTAIVVGAPLVILDSWLPTDIINAVATFGVTGISGVPAIWQDFLHQQLAFNVPSTLRYITVSGGSLAHELVTRLPSLAPNLQVFKTYGQTEAFRLTALHPQHLHSKPNSVGTPFGGARVYIVNERGESAAPMEEGEVIHTGLGTMHGYLGEVAGDEKCRANPFATGPDDPQLAIYTGDYGYLDEDGFLFLRGRKDHMVKISGNRVYPNEVVPHLLALDAVADAAVVAVPHENDYTLVAALVATAEPLDNLMVIRHIGQMVAAYMVPRHVLWLPSLPRTASGKPDLNTIQQMATQHVVDAQSQR</sequence>